<organism evidence="2 3">
    <name type="scientific">Alkalihalophilus lindianensis</name>
    <dbReference type="NCBI Taxonomy" id="1630542"/>
    <lineage>
        <taxon>Bacteria</taxon>
        <taxon>Bacillati</taxon>
        <taxon>Bacillota</taxon>
        <taxon>Bacilli</taxon>
        <taxon>Bacillales</taxon>
        <taxon>Bacillaceae</taxon>
        <taxon>Alkalihalophilus</taxon>
    </lineage>
</organism>
<sequence length="94" mass="10904">MFRPGFSYRIETTLKGADDVRNKIWLSIIIGILTGGTISFFLYEGEPVFFQIEYIHPNESVKVWEQNFYVTVSAFRITLLSIVAFFWGCGLLRK</sequence>
<comment type="caution">
    <text evidence="2">The sequence shown here is derived from an EMBL/GenBank/DDBJ whole genome shotgun (WGS) entry which is preliminary data.</text>
</comment>
<accession>A0ABU3X4J4</accession>
<evidence type="ECO:0000313" key="2">
    <source>
        <dbReference type="EMBL" id="MDV2682808.1"/>
    </source>
</evidence>
<keyword evidence="1" id="KW-0812">Transmembrane</keyword>
<keyword evidence="1" id="KW-1133">Transmembrane helix</keyword>
<feature type="transmembrane region" description="Helical" evidence="1">
    <location>
        <begin position="24"/>
        <end position="43"/>
    </location>
</feature>
<keyword evidence="3" id="KW-1185">Reference proteome</keyword>
<proteinExistence type="predicted"/>
<feature type="transmembrane region" description="Helical" evidence="1">
    <location>
        <begin position="68"/>
        <end position="92"/>
    </location>
</feature>
<protein>
    <submittedName>
        <fullName evidence="2">Uncharacterized protein</fullName>
    </submittedName>
</protein>
<dbReference type="RefSeq" id="WP_317120146.1">
    <property type="nucleotide sequence ID" value="NZ_JAWJBA010000001.1"/>
</dbReference>
<evidence type="ECO:0000256" key="1">
    <source>
        <dbReference type="SAM" id="Phobius"/>
    </source>
</evidence>
<dbReference type="EMBL" id="JAWJBA010000001">
    <property type="protein sequence ID" value="MDV2682808.1"/>
    <property type="molecule type" value="Genomic_DNA"/>
</dbReference>
<reference evidence="2 3" key="1">
    <citation type="submission" date="2023-10" db="EMBL/GenBank/DDBJ databases">
        <title>Screening of Alkalihalobacillus lindianensis BZ-TG-R113 and Its Alleviation of Salt Stress on Rapeseed Growth.</title>
        <authorList>
            <person name="Zhao B."/>
            <person name="Guo T."/>
        </authorList>
    </citation>
    <scope>NUCLEOTIDE SEQUENCE [LARGE SCALE GENOMIC DNA]</scope>
    <source>
        <strain evidence="2 3">BZ-TG-R113</strain>
    </source>
</reference>
<gene>
    <name evidence="2" type="ORF">RYX56_00320</name>
</gene>
<dbReference type="Proteomes" id="UP001287282">
    <property type="component" value="Unassembled WGS sequence"/>
</dbReference>
<keyword evidence="1" id="KW-0472">Membrane</keyword>
<name>A0ABU3X4J4_9BACI</name>
<evidence type="ECO:0000313" key="3">
    <source>
        <dbReference type="Proteomes" id="UP001287282"/>
    </source>
</evidence>